<gene>
    <name evidence="3" type="primary">aplIR</name>
    <name evidence="3" type="ORF">AADEFJLK_03104</name>
</gene>
<dbReference type="REBASE" id="260007">
    <property type="entry name" value="MpsSph1ORF3105P"/>
</dbReference>
<protein>
    <submittedName>
        <fullName evidence="3">Type-2 restriction enzyme AplI</fullName>
        <ecNumber evidence="3">3.1.21.4</ecNumber>
    </submittedName>
</protein>
<dbReference type="InterPro" id="IPR041963">
    <property type="entry name" value="BsuBI/PstI_C_sf"/>
</dbReference>
<feature type="domain" description="BsuBI/PstI restriction endonuclease" evidence="1">
    <location>
        <begin position="155"/>
        <end position="307"/>
    </location>
</feature>
<evidence type="ECO:0000259" key="1">
    <source>
        <dbReference type="Pfam" id="PF06616"/>
    </source>
</evidence>
<dbReference type="AlphaFoldDB" id="A0A2S5CK01"/>
<feature type="domain" description="BsuBI/PstI restriction endonuclease HTH" evidence="2">
    <location>
        <begin position="7"/>
        <end position="143"/>
    </location>
</feature>
<dbReference type="EMBL" id="PGFZ01000007">
    <property type="protein sequence ID" value="POZ51145.1"/>
    <property type="molecule type" value="Genomic_DNA"/>
</dbReference>
<name>A0A2S5CK01_9GAMM</name>
<dbReference type="InterPro" id="IPR041962">
    <property type="entry name" value="BsuBI/PstI_N_sf"/>
</dbReference>
<dbReference type="GO" id="GO:0009307">
    <property type="term" value="P:DNA restriction-modification system"/>
    <property type="evidence" value="ECO:0007669"/>
    <property type="project" value="InterPro"/>
</dbReference>
<dbReference type="InterPro" id="IPR041454">
    <property type="entry name" value="BsuBI/PstI_N"/>
</dbReference>
<proteinExistence type="predicted"/>
<organism evidence="3 4">
    <name type="scientific">Methylovulum psychrotolerans</name>
    <dbReference type="NCBI Taxonomy" id="1704499"/>
    <lineage>
        <taxon>Bacteria</taxon>
        <taxon>Pseudomonadati</taxon>
        <taxon>Pseudomonadota</taxon>
        <taxon>Gammaproteobacteria</taxon>
        <taxon>Methylococcales</taxon>
        <taxon>Methylococcaceae</taxon>
        <taxon>Methylovulum</taxon>
    </lineage>
</organism>
<dbReference type="GO" id="GO:0000287">
    <property type="term" value="F:magnesium ion binding"/>
    <property type="evidence" value="ECO:0007669"/>
    <property type="project" value="InterPro"/>
</dbReference>
<dbReference type="InterPro" id="IPR009528">
    <property type="entry name" value="Restrct_endonuc_II_BsuBI_C"/>
</dbReference>
<accession>A0A2S5CK01</accession>
<dbReference type="RefSeq" id="WP_103974880.1">
    <property type="nucleotide sequence ID" value="NZ_PGFZ01000007.1"/>
</dbReference>
<evidence type="ECO:0000313" key="4">
    <source>
        <dbReference type="Proteomes" id="UP000237423"/>
    </source>
</evidence>
<evidence type="ECO:0000259" key="2">
    <source>
        <dbReference type="Pfam" id="PF17728"/>
    </source>
</evidence>
<comment type="caution">
    <text evidence="3">The sequence shown here is derived from an EMBL/GenBank/DDBJ whole genome shotgun (WGS) entry which is preliminary data.</text>
</comment>
<dbReference type="Proteomes" id="UP000237423">
    <property type="component" value="Unassembled WGS sequence"/>
</dbReference>
<dbReference type="GO" id="GO:0009036">
    <property type="term" value="F:type II site-specific deoxyribonuclease activity"/>
    <property type="evidence" value="ECO:0007669"/>
    <property type="project" value="UniProtKB-EC"/>
</dbReference>
<reference evidence="3 4" key="1">
    <citation type="submission" date="2017-11" db="EMBL/GenBank/DDBJ databases">
        <title>Draft Genome Sequence of Methylobacter psychrotolerans Sph1T, an Obligate Methanotroph from Low-Temperature Environments.</title>
        <authorList>
            <person name="Oshkin I.Y."/>
            <person name="Miroshnikov K."/>
            <person name="Belova S.E."/>
            <person name="Korzhenkov A."/>
            <person name="Toshchakov S.V."/>
            <person name="Dedysh S.N."/>
        </authorList>
    </citation>
    <scope>NUCLEOTIDE SEQUENCE [LARGE SCALE GENOMIC DNA]</scope>
    <source>
        <strain evidence="3 4">Sph1</strain>
    </source>
</reference>
<dbReference type="GO" id="GO:0003677">
    <property type="term" value="F:DNA binding"/>
    <property type="evidence" value="ECO:0007669"/>
    <property type="project" value="InterPro"/>
</dbReference>
<dbReference type="Gene3D" id="1.10.10.1820">
    <property type="entry name" value="BsuBI/PstI restriction endonuclease-like"/>
    <property type="match status" value="1"/>
</dbReference>
<dbReference type="Gene3D" id="3.40.1350.80">
    <property type="match status" value="1"/>
</dbReference>
<evidence type="ECO:0000313" key="3">
    <source>
        <dbReference type="EMBL" id="POZ51145.1"/>
    </source>
</evidence>
<dbReference type="Pfam" id="PF17728">
    <property type="entry name" value="BsuBI_PstI_RE_N"/>
    <property type="match status" value="1"/>
</dbReference>
<dbReference type="Pfam" id="PF06616">
    <property type="entry name" value="BsuBI_PstI_RE"/>
    <property type="match status" value="1"/>
</dbReference>
<dbReference type="EC" id="3.1.21.4" evidence="3"/>
<sequence>MSNAHPLIESARQIIITLGLSRKQHNERSALCLLALLNMTPNTSWHEAENPLLGITPIMDWVREHYHKDYAPNTRETFRRQTMHQFCDAGIALYNPDRPDRPVNSPKAVYQIEPNALALLRTFGTPAWPDKLAAYLSETETLLARYTQERMQNRIPVNIAPGKSINLSPGGHSELIRAIIEEFAPRFAPDSLLVYVGDTGDKWRYFNAALLSKLGVNVDSHGKMPDVVLYFSAKNWLLLVESVTSHGPVDGKRHNELASLFATASAGLVYVTAFPNRAVMGRYLGEIAWETEVWVADAPSHLIHFNGVRFLGPYNSV</sequence>
<keyword evidence="3" id="KW-0378">Hydrolase</keyword>